<dbReference type="PANTHER" id="PTHR33452">
    <property type="entry name" value="OXIDOREDUCTASE CATD-RELATED"/>
    <property type="match status" value="1"/>
</dbReference>
<evidence type="ECO:0000256" key="4">
    <source>
        <dbReference type="ARBA" id="ARBA00022692"/>
    </source>
</evidence>
<organism evidence="8 9">
    <name type="scientific">Candidatus Enterococcus lowellii</name>
    <dbReference type="NCBI Taxonomy" id="2230877"/>
    <lineage>
        <taxon>Bacteria</taxon>
        <taxon>Bacillati</taxon>
        <taxon>Bacillota</taxon>
        <taxon>Bacilli</taxon>
        <taxon>Lactobacillales</taxon>
        <taxon>Enterococcaceae</taxon>
        <taxon>Enterococcus</taxon>
    </lineage>
</organism>
<evidence type="ECO:0000313" key="9">
    <source>
        <dbReference type="Proteomes" id="UP000664701"/>
    </source>
</evidence>
<name>A0ABZ2SI50_9ENTE</name>
<evidence type="ECO:0000256" key="3">
    <source>
        <dbReference type="ARBA" id="ARBA00022475"/>
    </source>
</evidence>
<gene>
    <name evidence="8" type="ORF">DOK78_000143</name>
</gene>
<evidence type="ECO:0000313" key="8">
    <source>
        <dbReference type="EMBL" id="WYJ75568.1"/>
    </source>
</evidence>
<feature type="transmembrane region" description="Helical" evidence="7">
    <location>
        <begin position="99"/>
        <end position="115"/>
    </location>
</feature>
<keyword evidence="3" id="KW-1003">Cell membrane</keyword>
<evidence type="ECO:0000256" key="5">
    <source>
        <dbReference type="ARBA" id="ARBA00022989"/>
    </source>
</evidence>
<evidence type="ECO:0000256" key="2">
    <source>
        <dbReference type="ARBA" id="ARBA00006679"/>
    </source>
</evidence>
<keyword evidence="9" id="KW-1185">Reference proteome</keyword>
<proteinExistence type="inferred from homology"/>
<reference evidence="8 9" key="2">
    <citation type="submission" date="2024-03" db="EMBL/GenBank/DDBJ databases">
        <title>The Genome Sequence of Enterococcus sp. DIV2402.</title>
        <authorList>
            <consortium name="The Broad Institute Genomics Platform"/>
            <consortium name="The Broad Institute Microbial Omics Core"/>
            <consortium name="The Broad Institute Genomic Center for Infectious Diseases"/>
            <person name="Earl A."/>
            <person name="Manson A."/>
            <person name="Gilmore M."/>
            <person name="Schwartman J."/>
            <person name="Shea T."/>
            <person name="Abouelleil A."/>
            <person name="Cao P."/>
            <person name="Chapman S."/>
            <person name="Cusick C."/>
            <person name="Young S."/>
            <person name="Neafsey D."/>
            <person name="Nusbaum C."/>
            <person name="Birren B."/>
        </authorList>
    </citation>
    <scope>NUCLEOTIDE SEQUENCE [LARGE SCALE GENOMIC DNA]</scope>
    <source>
        <strain evidence="8 9">DIV2402</strain>
    </source>
</reference>
<dbReference type="RefSeq" id="WP_207871747.1">
    <property type="nucleotide sequence ID" value="NZ_CP147251.1"/>
</dbReference>
<dbReference type="PANTHER" id="PTHR33452:SF1">
    <property type="entry name" value="INNER MEMBRANE PROTEIN YPHA-RELATED"/>
    <property type="match status" value="1"/>
</dbReference>
<keyword evidence="5 7" id="KW-1133">Transmembrane helix</keyword>
<comment type="subcellular location">
    <subcellularLocation>
        <location evidence="1">Cell membrane</location>
        <topology evidence="1">Multi-pass membrane protein</topology>
    </subcellularLocation>
</comment>
<evidence type="ECO:0000256" key="6">
    <source>
        <dbReference type="ARBA" id="ARBA00023136"/>
    </source>
</evidence>
<feature type="transmembrane region" description="Helical" evidence="7">
    <location>
        <begin position="61"/>
        <end position="87"/>
    </location>
</feature>
<evidence type="ECO:0008006" key="10">
    <source>
        <dbReference type="Google" id="ProtNLM"/>
    </source>
</evidence>
<evidence type="ECO:0000256" key="1">
    <source>
        <dbReference type="ARBA" id="ARBA00004651"/>
    </source>
</evidence>
<feature type="transmembrane region" description="Helical" evidence="7">
    <location>
        <begin position="6"/>
        <end position="26"/>
    </location>
</feature>
<dbReference type="InterPro" id="IPR032808">
    <property type="entry name" value="DoxX"/>
</dbReference>
<accession>A0ABZ2SI50</accession>
<dbReference type="Proteomes" id="UP000664701">
    <property type="component" value="Chromosome"/>
</dbReference>
<comment type="similarity">
    <text evidence="2">Belongs to the DoxX family.</text>
</comment>
<keyword evidence="6 7" id="KW-0472">Membrane</keyword>
<keyword evidence="4 7" id="KW-0812">Transmembrane</keyword>
<reference evidence="8 9" key="1">
    <citation type="submission" date="2021-03" db="EMBL/GenBank/DDBJ databases">
        <authorList>
            <person name="Gilmore M.S."/>
            <person name="Schwartzman J."/>
            <person name="Van Tyne D."/>
            <person name="Martin M."/>
            <person name="Earl A.M."/>
            <person name="Manson A.L."/>
            <person name="Straub T."/>
            <person name="Salamzade R."/>
            <person name="Saavedra J."/>
            <person name="Lebreton F."/>
            <person name="Prichula J."/>
            <person name="Schaufler K."/>
            <person name="Gaca A."/>
            <person name="Sgardioli B."/>
            <person name="Wagenaar J."/>
            <person name="Strong T."/>
        </authorList>
    </citation>
    <scope>NUCLEOTIDE SEQUENCE [LARGE SCALE GENOMIC DNA]</scope>
    <source>
        <strain evidence="8 9">DIV2402</strain>
    </source>
</reference>
<dbReference type="InterPro" id="IPR051907">
    <property type="entry name" value="DoxX-like_oxidoreductase"/>
</dbReference>
<dbReference type="EMBL" id="CP147251">
    <property type="protein sequence ID" value="WYJ75568.1"/>
    <property type="molecule type" value="Genomic_DNA"/>
</dbReference>
<protein>
    <recommendedName>
        <fullName evidence="10">DoxX family protein</fullName>
    </recommendedName>
</protein>
<sequence length="126" mass="13513">MFKNRLVIGIIIIRVILGITMLLHGVAKFTDLTGTQQFFESIGVPGIVAILTALVEVVGGIFMIAGILVPLVSLGFIAILLSAMYLLKAQSGFVNGYELELLLAVISLGVGISHFDKKIVQFIPTK</sequence>
<evidence type="ECO:0000256" key="7">
    <source>
        <dbReference type="SAM" id="Phobius"/>
    </source>
</evidence>
<feature type="transmembrane region" description="Helical" evidence="7">
    <location>
        <begin position="38"/>
        <end position="55"/>
    </location>
</feature>
<dbReference type="Pfam" id="PF07681">
    <property type="entry name" value="DoxX"/>
    <property type="match status" value="1"/>
</dbReference>